<dbReference type="Pfam" id="PF00939">
    <property type="entry name" value="Na_sulph_symp"/>
    <property type="match status" value="1"/>
</dbReference>
<evidence type="ECO:0000313" key="8">
    <source>
        <dbReference type="EnsemblMetazoa" id="BGLB039897-PA"/>
    </source>
</evidence>
<gene>
    <name evidence="8" type="primary">106075432</name>
</gene>
<dbReference type="EnsemblMetazoa" id="BGLB039897-RA">
    <property type="protein sequence ID" value="BGLB039897-PA"/>
    <property type="gene ID" value="BGLB039897"/>
</dbReference>
<dbReference type="GO" id="GO:0015141">
    <property type="term" value="F:succinate transmembrane transporter activity"/>
    <property type="evidence" value="ECO:0007669"/>
    <property type="project" value="UniProtKB-ARBA"/>
</dbReference>
<keyword evidence="4 7" id="KW-0812">Transmembrane</keyword>
<dbReference type="VEuPathDB" id="VectorBase:BGLB039897"/>
<evidence type="ECO:0000256" key="4">
    <source>
        <dbReference type="ARBA" id="ARBA00022692"/>
    </source>
</evidence>
<organism evidence="8 9">
    <name type="scientific">Biomphalaria glabrata</name>
    <name type="common">Bloodfluke planorb</name>
    <name type="synonym">Freshwater snail</name>
    <dbReference type="NCBI Taxonomy" id="6526"/>
    <lineage>
        <taxon>Eukaryota</taxon>
        <taxon>Metazoa</taxon>
        <taxon>Spiralia</taxon>
        <taxon>Lophotrochozoa</taxon>
        <taxon>Mollusca</taxon>
        <taxon>Gastropoda</taxon>
        <taxon>Heterobranchia</taxon>
        <taxon>Euthyneura</taxon>
        <taxon>Panpulmonata</taxon>
        <taxon>Hygrophila</taxon>
        <taxon>Lymnaeoidea</taxon>
        <taxon>Planorbidae</taxon>
        <taxon>Biomphalaria</taxon>
    </lineage>
</organism>
<dbReference type="InterPro" id="IPR031312">
    <property type="entry name" value="Na/sul_symport_CS"/>
</dbReference>
<proteinExistence type="inferred from homology"/>
<dbReference type="Proteomes" id="UP000076420">
    <property type="component" value="Unassembled WGS sequence"/>
</dbReference>
<dbReference type="PANTHER" id="PTHR10283">
    <property type="entry name" value="SOLUTE CARRIER FAMILY 13 MEMBER"/>
    <property type="match status" value="1"/>
</dbReference>
<evidence type="ECO:0008006" key="10">
    <source>
        <dbReference type="Google" id="ProtNLM"/>
    </source>
</evidence>
<keyword evidence="5 7" id="KW-1133">Transmembrane helix</keyword>
<keyword evidence="3" id="KW-0813">Transport</keyword>
<sequence length="102" mass="10695">MPIMSQLALTTGVHPLYYMLPTALACSFAFMLPVATPPNAIVFAYGRIRIVDMALAGLVLNILAVPCLIGLTGTVGTAIFDFDNVPAGFINHTISGSLLSKA</sequence>
<dbReference type="PANTHER" id="PTHR10283:SF82">
    <property type="entry name" value="SOLUTE CARRIER FAMILY 13 MEMBER 2"/>
    <property type="match status" value="1"/>
</dbReference>
<feature type="transmembrane region" description="Helical" evidence="7">
    <location>
        <begin position="20"/>
        <end position="46"/>
    </location>
</feature>
<dbReference type="GO" id="GO:0005886">
    <property type="term" value="C:plasma membrane"/>
    <property type="evidence" value="ECO:0007669"/>
    <property type="project" value="TreeGrafter"/>
</dbReference>
<comment type="similarity">
    <text evidence="2">Belongs to the SLC13A/DASS transporter (TC 2.A.47) family. NADC subfamily.</text>
</comment>
<evidence type="ECO:0000256" key="3">
    <source>
        <dbReference type="ARBA" id="ARBA00022448"/>
    </source>
</evidence>
<evidence type="ECO:0000256" key="1">
    <source>
        <dbReference type="ARBA" id="ARBA00004141"/>
    </source>
</evidence>
<keyword evidence="6 7" id="KW-0472">Membrane</keyword>
<feature type="transmembrane region" description="Helical" evidence="7">
    <location>
        <begin position="58"/>
        <end position="80"/>
    </location>
</feature>
<dbReference type="PROSITE" id="PS01271">
    <property type="entry name" value="NA_SULFATE"/>
    <property type="match status" value="1"/>
</dbReference>
<evidence type="ECO:0000256" key="7">
    <source>
        <dbReference type="SAM" id="Phobius"/>
    </source>
</evidence>
<evidence type="ECO:0000313" key="9">
    <source>
        <dbReference type="Proteomes" id="UP000076420"/>
    </source>
</evidence>
<comment type="subcellular location">
    <subcellularLocation>
        <location evidence="1">Membrane</location>
        <topology evidence="1">Multi-pass membrane protein</topology>
    </subcellularLocation>
</comment>
<dbReference type="VEuPathDB" id="VectorBase:BGLAX_049894"/>
<evidence type="ECO:0000256" key="5">
    <source>
        <dbReference type="ARBA" id="ARBA00022989"/>
    </source>
</evidence>
<dbReference type="KEGG" id="bgt:106075432"/>
<protein>
    <recommendedName>
        <fullName evidence="10">Citrate transporter-like domain-containing protein</fullName>
    </recommendedName>
</protein>
<dbReference type="AlphaFoldDB" id="A0A2C9M972"/>
<evidence type="ECO:0000256" key="6">
    <source>
        <dbReference type="ARBA" id="ARBA00023136"/>
    </source>
</evidence>
<accession>A0A2C9M972</accession>
<evidence type="ECO:0000256" key="2">
    <source>
        <dbReference type="ARBA" id="ARBA00006772"/>
    </source>
</evidence>
<reference evidence="8" key="1">
    <citation type="submission" date="2020-05" db="UniProtKB">
        <authorList>
            <consortium name="EnsemblMetazoa"/>
        </authorList>
    </citation>
    <scope>IDENTIFICATION</scope>
    <source>
        <strain evidence="8">BB02</strain>
    </source>
</reference>
<dbReference type="STRING" id="6526.A0A2C9M972"/>
<dbReference type="InterPro" id="IPR001898">
    <property type="entry name" value="SLC13A/DASS"/>
</dbReference>
<name>A0A2C9M972_BIOGL</name>